<keyword evidence="1" id="KW-0732">Signal</keyword>
<protein>
    <submittedName>
        <fullName evidence="2">3-phosphoglycerate kinase</fullName>
    </submittedName>
</protein>
<dbReference type="Proteomes" id="UP000244064">
    <property type="component" value="Unassembled WGS sequence"/>
</dbReference>
<feature type="chain" id="PRO_5015526890" evidence="1">
    <location>
        <begin position="19"/>
        <end position="104"/>
    </location>
</feature>
<evidence type="ECO:0000256" key="1">
    <source>
        <dbReference type="SAM" id="SignalP"/>
    </source>
</evidence>
<name>A0A2T5PE32_9PSED</name>
<organism evidence="2 3">
    <name type="scientific">Pseudomonas mangrovi</name>
    <dbReference type="NCBI Taxonomy" id="2161748"/>
    <lineage>
        <taxon>Bacteria</taxon>
        <taxon>Pseudomonadati</taxon>
        <taxon>Pseudomonadota</taxon>
        <taxon>Gammaproteobacteria</taxon>
        <taxon>Pseudomonadales</taxon>
        <taxon>Pseudomonadaceae</taxon>
        <taxon>Pseudomonas</taxon>
    </lineage>
</organism>
<comment type="caution">
    <text evidence="2">The sequence shown here is derived from an EMBL/GenBank/DDBJ whole genome shotgun (WGS) entry which is preliminary data.</text>
</comment>
<proteinExistence type="predicted"/>
<dbReference type="RefSeq" id="WP_108105020.1">
    <property type="nucleotide sequence ID" value="NZ_QASN01000003.1"/>
</dbReference>
<dbReference type="EMBL" id="QASN01000003">
    <property type="protein sequence ID" value="PTU75989.1"/>
    <property type="molecule type" value="Genomic_DNA"/>
</dbReference>
<dbReference type="OrthoDB" id="6920230at2"/>
<keyword evidence="2" id="KW-0418">Kinase</keyword>
<dbReference type="AlphaFoldDB" id="A0A2T5PE32"/>
<keyword evidence="3" id="KW-1185">Reference proteome</keyword>
<dbReference type="GO" id="GO:0016301">
    <property type="term" value="F:kinase activity"/>
    <property type="evidence" value="ECO:0007669"/>
    <property type="project" value="UniProtKB-KW"/>
</dbReference>
<accession>A0A2T5PE32</accession>
<evidence type="ECO:0000313" key="3">
    <source>
        <dbReference type="Proteomes" id="UP000244064"/>
    </source>
</evidence>
<evidence type="ECO:0000313" key="2">
    <source>
        <dbReference type="EMBL" id="PTU75989.1"/>
    </source>
</evidence>
<keyword evidence="2" id="KW-0808">Transferase</keyword>
<feature type="signal peptide" evidence="1">
    <location>
        <begin position="1"/>
        <end position="18"/>
    </location>
</feature>
<sequence length="104" mass="11475">MKKLCCALLSLLPLTAFAYPIEVEKSLNGAEVSYDVQEVAPNIGAIFLVNQGQSAARCSAVFRNGPEAPRTRKVLLQSGEKANLNVRFTRDILRLRIRLECGLE</sequence>
<gene>
    <name evidence="2" type="ORF">DBO85_02600</name>
</gene>
<reference evidence="2 3" key="1">
    <citation type="submission" date="2018-04" db="EMBL/GenBank/DDBJ databases">
        <title>Pseudomonas sp. nov., isolated from mangrove soil.</title>
        <authorList>
            <person name="Chen C."/>
        </authorList>
    </citation>
    <scope>NUCLEOTIDE SEQUENCE [LARGE SCALE GENOMIC DNA]</scope>
    <source>
        <strain evidence="2 3">TC-11</strain>
    </source>
</reference>